<keyword evidence="3" id="KW-1185">Reference proteome</keyword>
<proteinExistence type="predicted"/>
<dbReference type="RefSeq" id="WP_233086768.1">
    <property type="nucleotide sequence ID" value="NZ_BAABWN010000020.1"/>
</dbReference>
<evidence type="ECO:0000313" key="3">
    <source>
        <dbReference type="Proteomes" id="UP001465153"/>
    </source>
</evidence>
<gene>
    <name evidence="2" type="ORF">NBRC116591_40030</name>
</gene>
<feature type="signal peptide" evidence="1">
    <location>
        <begin position="1"/>
        <end position="20"/>
    </location>
</feature>
<protein>
    <submittedName>
        <fullName evidence="2">Uncharacterized protein</fullName>
    </submittedName>
</protein>
<feature type="chain" id="PRO_5046651740" evidence="1">
    <location>
        <begin position="21"/>
        <end position="208"/>
    </location>
</feature>
<dbReference type="EMBL" id="BAABWN010000020">
    <property type="protein sequence ID" value="GAA6170190.1"/>
    <property type="molecule type" value="Genomic_DNA"/>
</dbReference>
<name>A0ABQ0AEW2_9GAMM</name>
<dbReference type="Proteomes" id="UP001465153">
    <property type="component" value="Unassembled WGS sequence"/>
</dbReference>
<evidence type="ECO:0000313" key="2">
    <source>
        <dbReference type="EMBL" id="GAA6170190.1"/>
    </source>
</evidence>
<accession>A0ABQ0AEW2</accession>
<sequence>MLRLVIVALMMVFASAQTQATSVSFGNWVYNTSDEIDWQVTVDDTTNDGFYTFNIDIGDQSLLGDVIGFGFDSSVNYGTSGLNLDLIESYTDGVGVGRCNGACNFNGTGISPEYTFSIGRLGQDFVSSFSFGLPSFGEPLTESTFTLAAIRALQVGDDREGSVKDFSTSGTVTAVPELNGDWAVIVAALILSCLMLQQTRRKEVIRVA</sequence>
<keyword evidence="1" id="KW-0732">Signal</keyword>
<evidence type="ECO:0000256" key="1">
    <source>
        <dbReference type="SAM" id="SignalP"/>
    </source>
</evidence>
<comment type="caution">
    <text evidence="2">The sequence shown here is derived from an EMBL/GenBank/DDBJ whole genome shotgun (WGS) entry which is preliminary data.</text>
</comment>
<reference evidence="2 3" key="1">
    <citation type="submission" date="2024-04" db="EMBL/GenBank/DDBJ databases">
        <title>Draft genome sequence of Sessilibacter corallicola NBRC 116591.</title>
        <authorList>
            <person name="Miyakawa T."/>
            <person name="Kusuya Y."/>
            <person name="Miura T."/>
        </authorList>
    </citation>
    <scope>NUCLEOTIDE SEQUENCE [LARGE SCALE GENOMIC DNA]</scope>
    <source>
        <strain evidence="2 3">KU-00831-HH</strain>
    </source>
</reference>
<organism evidence="2 3">
    <name type="scientific">Sessilibacter corallicola</name>
    <dbReference type="NCBI Taxonomy" id="2904075"/>
    <lineage>
        <taxon>Bacteria</taxon>
        <taxon>Pseudomonadati</taxon>
        <taxon>Pseudomonadota</taxon>
        <taxon>Gammaproteobacteria</taxon>
        <taxon>Cellvibrionales</taxon>
        <taxon>Cellvibrionaceae</taxon>
        <taxon>Sessilibacter</taxon>
    </lineage>
</organism>